<evidence type="ECO:0000313" key="9">
    <source>
        <dbReference type="EMBL" id="SHI97676.1"/>
    </source>
</evidence>
<name>A0A1M6FJ47_9RHOB</name>
<evidence type="ECO:0000256" key="3">
    <source>
        <dbReference type="ARBA" id="ARBA00022827"/>
    </source>
</evidence>
<evidence type="ECO:0000313" key="10">
    <source>
        <dbReference type="Proteomes" id="UP000184292"/>
    </source>
</evidence>
<evidence type="ECO:0000256" key="6">
    <source>
        <dbReference type="SAM" id="MobiDB-lite"/>
    </source>
</evidence>
<dbReference type="OrthoDB" id="9792018at2"/>
<dbReference type="GO" id="GO:0004854">
    <property type="term" value="F:xanthine dehydrogenase activity"/>
    <property type="evidence" value="ECO:0007669"/>
    <property type="project" value="InterPro"/>
</dbReference>
<dbReference type="RefSeq" id="WP_073330534.1">
    <property type="nucleotide sequence ID" value="NZ_FQYO01000004.1"/>
</dbReference>
<dbReference type="CDD" id="cd00207">
    <property type="entry name" value="fer2"/>
    <property type="match status" value="1"/>
</dbReference>
<dbReference type="PROSITE" id="PS51085">
    <property type="entry name" value="2FE2S_FER_2"/>
    <property type="match status" value="1"/>
</dbReference>
<dbReference type="PROSITE" id="PS00197">
    <property type="entry name" value="2FE2S_FER_1"/>
    <property type="match status" value="1"/>
</dbReference>
<organism evidence="9 10">
    <name type="scientific">Wenxinia saemankumensis</name>
    <dbReference type="NCBI Taxonomy" id="1447782"/>
    <lineage>
        <taxon>Bacteria</taxon>
        <taxon>Pseudomonadati</taxon>
        <taxon>Pseudomonadota</taxon>
        <taxon>Alphaproteobacteria</taxon>
        <taxon>Rhodobacterales</taxon>
        <taxon>Roseobacteraceae</taxon>
        <taxon>Wenxinia</taxon>
    </lineage>
</organism>
<evidence type="ECO:0000259" key="7">
    <source>
        <dbReference type="PROSITE" id="PS51085"/>
    </source>
</evidence>
<dbReference type="NCBIfam" id="TIGR02963">
    <property type="entry name" value="xanthine_xdhA"/>
    <property type="match status" value="1"/>
</dbReference>
<proteinExistence type="predicted"/>
<dbReference type="InterPro" id="IPR016169">
    <property type="entry name" value="FAD-bd_PCMH_sub2"/>
</dbReference>
<dbReference type="InterPro" id="IPR036010">
    <property type="entry name" value="2Fe-2S_ferredoxin-like_sf"/>
</dbReference>
<evidence type="ECO:0000256" key="1">
    <source>
        <dbReference type="ARBA" id="ARBA00022630"/>
    </source>
</evidence>
<dbReference type="SUPFAM" id="SSF54292">
    <property type="entry name" value="2Fe-2S ferredoxin-like"/>
    <property type="match status" value="1"/>
</dbReference>
<gene>
    <name evidence="9" type="ORF">SAMN05444417_2343</name>
</gene>
<dbReference type="EMBL" id="FQYO01000004">
    <property type="protein sequence ID" value="SHI97676.1"/>
    <property type="molecule type" value="Genomic_DNA"/>
</dbReference>
<evidence type="ECO:0000256" key="2">
    <source>
        <dbReference type="ARBA" id="ARBA00022723"/>
    </source>
</evidence>
<keyword evidence="4" id="KW-0560">Oxidoreductase</keyword>
<dbReference type="InterPro" id="IPR002346">
    <property type="entry name" value="Mopterin_DH_FAD-bd"/>
</dbReference>
<dbReference type="PROSITE" id="PS51387">
    <property type="entry name" value="FAD_PCMH"/>
    <property type="match status" value="1"/>
</dbReference>
<keyword evidence="3" id="KW-0274">FAD</keyword>
<dbReference type="InterPro" id="IPR036884">
    <property type="entry name" value="2Fe-2S-bd_dom_sf"/>
</dbReference>
<evidence type="ECO:0000256" key="4">
    <source>
        <dbReference type="ARBA" id="ARBA00023002"/>
    </source>
</evidence>
<dbReference type="SUPFAM" id="SSF47741">
    <property type="entry name" value="CO dehydrogenase ISP C-domain like"/>
    <property type="match status" value="1"/>
</dbReference>
<keyword evidence="2" id="KW-0479">Metal-binding</keyword>
<dbReference type="PANTHER" id="PTHR45444">
    <property type="entry name" value="XANTHINE DEHYDROGENASE"/>
    <property type="match status" value="1"/>
</dbReference>
<dbReference type="Pfam" id="PF00941">
    <property type="entry name" value="FAD_binding_5"/>
    <property type="match status" value="1"/>
</dbReference>
<dbReference type="GO" id="GO:0071949">
    <property type="term" value="F:FAD binding"/>
    <property type="evidence" value="ECO:0007669"/>
    <property type="project" value="InterPro"/>
</dbReference>
<feature type="compositionally biased region" description="Basic and acidic residues" evidence="6">
    <location>
        <begin position="166"/>
        <end position="177"/>
    </location>
</feature>
<accession>A0A1M6FJ47</accession>
<keyword evidence="1" id="KW-0285">Flavoprotein</keyword>
<dbReference type="InterPro" id="IPR036683">
    <property type="entry name" value="CO_DH_flav_C_dom_sf"/>
</dbReference>
<dbReference type="SUPFAM" id="SSF55447">
    <property type="entry name" value="CO dehydrogenase flavoprotein C-terminal domain-like"/>
    <property type="match status" value="1"/>
</dbReference>
<dbReference type="InterPro" id="IPR016208">
    <property type="entry name" value="Ald_Oxase/xanthine_DH-like"/>
</dbReference>
<reference evidence="9 10" key="1">
    <citation type="submission" date="2016-11" db="EMBL/GenBank/DDBJ databases">
        <authorList>
            <person name="Jaros S."/>
            <person name="Januszkiewicz K."/>
            <person name="Wedrychowicz H."/>
        </authorList>
    </citation>
    <scope>NUCLEOTIDE SEQUENCE [LARGE SCALE GENOMIC DNA]</scope>
    <source>
        <strain evidence="9 10">DSM 100565</strain>
    </source>
</reference>
<dbReference type="AlphaFoldDB" id="A0A1M6FJ47"/>
<dbReference type="InterPro" id="IPR012675">
    <property type="entry name" value="Beta-grasp_dom_sf"/>
</dbReference>
<dbReference type="SUPFAM" id="SSF56176">
    <property type="entry name" value="FAD-binding/transporter-associated domain-like"/>
    <property type="match status" value="1"/>
</dbReference>
<dbReference type="STRING" id="1447782.SAMN05444417_2343"/>
<dbReference type="GO" id="GO:0005506">
    <property type="term" value="F:iron ion binding"/>
    <property type="evidence" value="ECO:0007669"/>
    <property type="project" value="InterPro"/>
</dbReference>
<evidence type="ECO:0000256" key="5">
    <source>
        <dbReference type="ARBA" id="ARBA00023004"/>
    </source>
</evidence>
<dbReference type="InterPro" id="IPR001041">
    <property type="entry name" value="2Fe-2S_ferredoxin-type"/>
</dbReference>
<dbReference type="Pfam" id="PF03450">
    <property type="entry name" value="CO_deh_flav_C"/>
    <property type="match status" value="1"/>
</dbReference>
<dbReference type="Pfam" id="PF01799">
    <property type="entry name" value="Fer2_2"/>
    <property type="match status" value="1"/>
</dbReference>
<dbReference type="InterPro" id="IPR006058">
    <property type="entry name" value="2Fe2S_fd_BS"/>
</dbReference>
<dbReference type="PIRSF" id="PIRSF036557">
    <property type="entry name" value="XdhA_RC"/>
    <property type="match status" value="1"/>
</dbReference>
<dbReference type="Gene3D" id="3.30.465.10">
    <property type="match status" value="1"/>
</dbReference>
<dbReference type="Gene3D" id="3.30.390.50">
    <property type="entry name" value="CO dehydrogenase flavoprotein, C-terminal domain"/>
    <property type="match status" value="1"/>
</dbReference>
<feature type="domain" description="2Fe-2S ferredoxin-type" evidence="7">
    <location>
        <begin position="1"/>
        <end position="81"/>
    </location>
</feature>
<dbReference type="SMART" id="SM01092">
    <property type="entry name" value="CO_deh_flav_C"/>
    <property type="match status" value="1"/>
</dbReference>
<evidence type="ECO:0000259" key="8">
    <source>
        <dbReference type="PROSITE" id="PS51387"/>
    </source>
</evidence>
<dbReference type="Gene3D" id="3.10.20.30">
    <property type="match status" value="1"/>
</dbReference>
<sequence>MKVRFSLNGEPCEAEAPPTRTLLDWLRETRGLTGTKEGCNEGDCGACTVMVTDESGARALNACILFLPQIEGAAIRTVEGLSGPDGQMHPVQREMITHHGSQCGFCTPGIAVSLAVAHLNGRRDHDAVLSGNLCRCTGYAPIVRAAEAAEEAEVPDWMRDAPVGGEARHGGATEPGREGGIGRGTDWGEAAPALGTGASDEGDPGEASGGYRPRSADELAGWYLRHPDAVLVGGATDVGLWVTKGLRDLGTVAFLNGCADLARIEEVPGGLRFGAGVTMTRVMEALAAPLPSYAAMIARYGSVQVRNAATIGGNIANGSPIGDNPPALIALGATLHLRRGDEMRDLAIEDFFLDYGRQDRREGEFVTGVTVPVEAPTFRVWKISKRFDQDISAVCGAFLLDLRGAGGADNLRDPREGGDPPLIAGARVAFGGMAGVPKRAAAVEAALAGQPFTRATMAAAAARLGEDFTPMSDMRASAAYRLEAAAGLLTRYHADLTGAETDVRRITA</sequence>
<dbReference type="InterPro" id="IPR002888">
    <property type="entry name" value="2Fe-2S-bd"/>
</dbReference>
<keyword evidence="10" id="KW-1185">Reference proteome</keyword>
<dbReference type="InterPro" id="IPR016167">
    <property type="entry name" value="FAD-bd_PCMH_sub1"/>
</dbReference>
<dbReference type="PANTHER" id="PTHR45444:SF3">
    <property type="entry name" value="XANTHINE DEHYDROGENASE"/>
    <property type="match status" value="1"/>
</dbReference>
<dbReference type="Pfam" id="PF00111">
    <property type="entry name" value="Fer2"/>
    <property type="match status" value="1"/>
</dbReference>
<dbReference type="InterPro" id="IPR012175">
    <property type="entry name" value="Xanth_DH_ssu_bac"/>
</dbReference>
<feature type="region of interest" description="Disordered" evidence="6">
    <location>
        <begin position="160"/>
        <end position="212"/>
    </location>
</feature>
<dbReference type="Gene3D" id="1.10.150.120">
    <property type="entry name" value="[2Fe-2S]-binding domain"/>
    <property type="match status" value="1"/>
</dbReference>
<keyword evidence="5" id="KW-0408">Iron</keyword>
<dbReference type="Gene3D" id="3.30.43.10">
    <property type="entry name" value="Uridine Diphospho-n-acetylenolpyruvylglucosamine Reductase, domain 2"/>
    <property type="match status" value="1"/>
</dbReference>
<dbReference type="InterPro" id="IPR036318">
    <property type="entry name" value="FAD-bd_PCMH-like_sf"/>
</dbReference>
<feature type="domain" description="FAD-binding PCMH-type" evidence="8">
    <location>
        <begin position="203"/>
        <end position="376"/>
    </location>
</feature>
<dbReference type="InterPro" id="IPR014307">
    <property type="entry name" value="Xanthine_DH_ssu"/>
</dbReference>
<dbReference type="Proteomes" id="UP000184292">
    <property type="component" value="Unassembled WGS sequence"/>
</dbReference>
<dbReference type="GO" id="GO:0051537">
    <property type="term" value="F:2 iron, 2 sulfur cluster binding"/>
    <property type="evidence" value="ECO:0007669"/>
    <property type="project" value="InterPro"/>
</dbReference>
<dbReference type="InterPro" id="IPR005107">
    <property type="entry name" value="CO_DH_flav_C"/>
</dbReference>
<protein>
    <submittedName>
        <fullName evidence="9">Xanthine dehydrogenase small subunit</fullName>
    </submittedName>
</protein>
<dbReference type="InterPro" id="IPR016166">
    <property type="entry name" value="FAD-bd_PCMH"/>
</dbReference>